<evidence type="ECO:0000256" key="5">
    <source>
        <dbReference type="ARBA" id="ARBA00022692"/>
    </source>
</evidence>
<dbReference type="AlphaFoldDB" id="A0A0K6HY76"/>
<comment type="function">
    <text evidence="9">Part of the tripartite ATP-independent periplasmic (TRAP) transport system.</text>
</comment>
<evidence type="ECO:0000256" key="9">
    <source>
        <dbReference type="RuleBase" id="RU369079"/>
    </source>
</evidence>
<keyword evidence="7 9" id="KW-0472">Membrane</keyword>
<feature type="transmembrane region" description="Helical" evidence="9">
    <location>
        <begin position="52"/>
        <end position="70"/>
    </location>
</feature>
<comment type="subcellular location">
    <subcellularLocation>
        <location evidence="1 9">Cell inner membrane</location>
        <topology evidence="1 9">Multi-pass membrane protein</topology>
    </subcellularLocation>
</comment>
<evidence type="ECO:0000256" key="8">
    <source>
        <dbReference type="ARBA" id="ARBA00038436"/>
    </source>
</evidence>
<dbReference type="OrthoDB" id="4250245at2"/>
<comment type="similarity">
    <text evidence="8 9">Belongs to the TRAP transporter small permease family.</text>
</comment>
<feature type="transmembrane region" description="Helical" evidence="9">
    <location>
        <begin position="91"/>
        <end position="112"/>
    </location>
</feature>
<dbReference type="Pfam" id="PF04290">
    <property type="entry name" value="DctQ"/>
    <property type="match status" value="1"/>
</dbReference>
<gene>
    <name evidence="11" type="ORF">Ga0061067_104194</name>
</gene>
<accession>A0A0K6HY76</accession>
<keyword evidence="5 9" id="KW-0812">Transmembrane</keyword>
<sequence length="180" mass="20236">MREIARRLQAGADHVAAGLLAALFATFIFQVLSRYVFLRFYPGIEIGWTVEFSMTLWLWVVLWGAAFSLPETSHVRFDLFYQAAGRRTRRVMAFVAALVIAAAFAAALPATWDYITFYKIKKSAILKWRLDYVFGIYALFAAAIIGRYIWRAARIVRGEAPGEDDTDNSAEILANGGGRL</sequence>
<comment type="subunit">
    <text evidence="9">The complex comprises the extracytoplasmic solute receptor protein and the two transmembrane proteins.</text>
</comment>
<evidence type="ECO:0000313" key="11">
    <source>
        <dbReference type="EMBL" id="CUA95864.1"/>
    </source>
</evidence>
<reference evidence="12" key="1">
    <citation type="submission" date="2015-08" db="EMBL/GenBank/DDBJ databases">
        <authorList>
            <person name="Varghese N."/>
        </authorList>
    </citation>
    <scope>NUCLEOTIDE SEQUENCE [LARGE SCALE GENOMIC DNA]</scope>
    <source>
        <strain evidence="12">DSM 23407</strain>
    </source>
</reference>
<dbReference type="GO" id="GO:0015740">
    <property type="term" value="P:C4-dicarboxylate transport"/>
    <property type="evidence" value="ECO:0007669"/>
    <property type="project" value="TreeGrafter"/>
</dbReference>
<keyword evidence="3" id="KW-1003">Cell membrane</keyword>
<dbReference type="RefSeq" id="WP_055455460.1">
    <property type="nucleotide sequence ID" value="NZ_CYHE01000004.1"/>
</dbReference>
<dbReference type="InterPro" id="IPR055348">
    <property type="entry name" value="DctQ"/>
</dbReference>
<keyword evidence="2 9" id="KW-0813">Transport</keyword>
<evidence type="ECO:0000256" key="2">
    <source>
        <dbReference type="ARBA" id="ARBA00022448"/>
    </source>
</evidence>
<evidence type="ECO:0000256" key="1">
    <source>
        <dbReference type="ARBA" id="ARBA00004429"/>
    </source>
</evidence>
<feature type="transmembrane region" description="Helical" evidence="9">
    <location>
        <begin position="132"/>
        <end position="150"/>
    </location>
</feature>
<keyword evidence="6 9" id="KW-1133">Transmembrane helix</keyword>
<dbReference type="PANTHER" id="PTHR35011:SF2">
    <property type="entry name" value="2,3-DIKETO-L-GULONATE TRAP TRANSPORTER SMALL PERMEASE PROTEIN YIAM"/>
    <property type="match status" value="1"/>
</dbReference>
<dbReference type="InterPro" id="IPR007387">
    <property type="entry name" value="TRAP_DctQ"/>
</dbReference>
<keyword evidence="12" id="KW-1185">Reference proteome</keyword>
<dbReference type="EMBL" id="CYHE01000004">
    <property type="protein sequence ID" value="CUA95864.1"/>
    <property type="molecule type" value="Genomic_DNA"/>
</dbReference>
<feature type="domain" description="Tripartite ATP-independent periplasmic transporters DctQ component" evidence="10">
    <location>
        <begin position="24"/>
        <end position="157"/>
    </location>
</feature>
<evidence type="ECO:0000256" key="3">
    <source>
        <dbReference type="ARBA" id="ARBA00022475"/>
    </source>
</evidence>
<keyword evidence="4 9" id="KW-0997">Cell inner membrane</keyword>
<organism evidence="11 12">
    <name type="scientific">Pannonibacter indicus</name>
    <dbReference type="NCBI Taxonomy" id="466044"/>
    <lineage>
        <taxon>Bacteria</taxon>
        <taxon>Pseudomonadati</taxon>
        <taxon>Pseudomonadota</taxon>
        <taxon>Alphaproteobacteria</taxon>
        <taxon>Hyphomicrobiales</taxon>
        <taxon>Stappiaceae</taxon>
        <taxon>Pannonibacter</taxon>
    </lineage>
</organism>
<dbReference type="Proteomes" id="UP000183900">
    <property type="component" value="Unassembled WGS sequence"/>
</dbReference>
<dbReference type="GO" id="GO:0022857">
    <property type="term" value="F:transmembrane transporter activity"/>
    <property type="evidence" value="ECO:0007669"/>
    <property type="project" value="UniProtKB-UniRule"/>
</dbReference>
<evidence type="ECO:0000313" key="12">
    <source>
        <dbReference type="Proteomes" id="UP000183900"/>
    </source>
</evidence>
<feature type="transmembrane region" description="Helical" evidence="9">
    <location>
        <begin position="12"/>
        <end position="32"/>
    </location>
</feature>
<evidence type="ECO:0000256" key="7">
    <source>
        <dbReference type="ARBA" id="ARBA00023136"/>
    </source>
</evidence>
<evidence type="ECO:0000259" key="10">
    <source>
        <dbReference type="Pfam" id="PF04290"/>
    </source>
</evidence>
<dbReference type="GO" id="GO:0005886">
    <property type="term" value="C:plasma membrane"/>
    <property type="evidence" value="ECO:0007669"/>
    <property type="project" value="UniProtKB-SubCell"/>
</dbReference>
<dbReference type="PANTHER" id="PTHR35011">
    <property type="entry name" value="2,3-DIKETO-L-GULONATE TRAP TRANSPORTER SMALL PERMEASE PROTEIN YIAM"/>
    <property type="match status" value="1"/>
</dbReference>
<proteinExistence type="inferred from homology"/>
<evidence type="ECO:0000256" key="6">
    <source>
        <dbReference type="ARBA" id="ARBA00022989"/>
    </source>
</evidence>
<name>A0A0K6HY76_9HYPH</name>
<evidence type="ECO:0000256" key="4">
    <source>
        <dbReference type="ARBA" id="ARBA00022519"/>
    </source>
</evidence>
<protein>
    <recommendedName>
        <fullName evidence="9">TRAP transporter small permease protein</fullName>
    </recommendedName>
</protein>